<dbReference type="OrthoDB" id="9151800at2"/>
<comment type="caution">
    <text evidence="4">The sequence shown here is derived from an EMBL/GenBank/DDBJ whole genome shotgun (WGS) entry which is preliminary data.</text>
</comment>
<dbReference type="EMBL" id="RAQO01000008">
    <property type="protein sequence ID" value="RKF15953.1"/>
    <property type="molecule type" value="Genomic_DNA"/>
</dbReference>
<keyword evidence="5" id="KW-1185">Reference proteome</keyword>
<dbReference type="InterPro" id="IPR050624">
    <property type="entry name" value="HTH-type_Tx_Regulator"/>
</dbReference>
<evidence type="ECO:0000256" key="1">
    <source>
        <dbReference type="ARBA" id="ARBA00023125"/>
    </source>
</evidence>
<dbReference type="InterPro" id="IPR009057">
    <property type="entry name" value="Homeodomain-like_sf"/>
</dbReference>
<proteinExistence type="predicted"/>
<dbReference type="PROSITE" id="PS50977">
    <property type="entry name" value="HTH_TETR_2"/>
    <property type="match status" value="1"/>
</dbReference>
<evidence type="ECO:0000313" key="4">
    <source>
        <dbReference type="EMBL" id="RKF15953.1"/>
    </source>
</evidence>
<dbReference type="Pfam" id="PF00440">
    <property type="entry name" value="TetR_N"/>
    <property type="match status" value="1"/>
</dbReference>
<dbReference type="RefSeq" id="WP_120356038.1">
    <property type="nucleotide sequence ID" value="NZ_RAQO01000008.1"/>
</dbReference>
<feature type="DNA-binding region" description="H-T-H motif" evidence="2">
    <location>
        <begin position="37"/>
        <end position="56"/>
    </location>
</feature>
<name>A0A420E9E2_9ALTE</name>
<dbReference type="InterPro" id="IPR001647">
    <property type="entry name" value="HTH_TetR"/>
</dbReference>
<organism evidence="4 5">
    <name type="scientific">Alginatibacterium sediminis</name>
    <dbReference type="NCBI Taxonomy" id="2164068"/>
    <lineage>
        <taxon>Bacteria</taxon>
        <taxon>Pseudomonadati</taxon>
        <taxon>Pseudomonadota</taxon>
        <taxon>Gammaproteobacteria</taxon>
        <taxon>Alteromonadales</taxon>
        <taxon>Alteromonadaceae</taxon>
        <taxon>Alginatibacterium</taxon>
    </lineage>
</organism>
<sequence>MQRKQGRRSAKEAQETKLEILKTAAHLFCEQGYERVSLRHISEKADISHSLIRHHFGSKEDIWRCISDGLHVHMLQILSKLISELPAQKPENQRLYTFSVKILAQLLSFPQPIQFIADAVRSNDELIDYFIDTDGGLEDSVMSLVDAYNNKFPQRMISMWEIKWQILIHAQSPWSLRPFIKQVWGNGDENFDDSLLNHWEMFNRQMIAIFAIEQADEIHPHQLSDIVFDLECSWQAISEAKLSEKESE</sequence>
<dbReference type="Gene3D" id="1.10.357.10">
    <property type="entry name" value="Tetracycline Repressor, domain 2"/>
    <property type="match status" value="1"/>
</dbReference>
<protein>
    <submittedName>
        <fullName evidence="4">TetR/AcrR family transcriptional regulator</fullName>
    </submittedName>
</protein>
<evidence type="ECO:0000313" key="5">
    <source>
        <dbReference type="Proteomes" id="UP000286482"/>
    </source>
</evidence>
<dbReference type="PRINTS" id="PR00455">
    <property type="entry name" value="HTHTETR"/>
</dbReference>
<reference evidence="4 5" key="1">
    <citation type="submission" date="2018-09" db="EMBL/GenBank/DDBJ databases">
        <authorList>
            <person name="Wang Z."/>
        </authorList>
    </citation>
    <scope>NUCLEOTIDE SEQUENCE [LARGE SCALE GENOMIC DNA]</scope>
    <source>
        <strain evidence="4 5">ALS 81</strain>
    </source>
</reference>
<dbReference type="Proteomes" id="UP000286482">
    <property type="component" value="Unassembled WGS sequence"/>
</dbReference>
<gene>
    <name evidence="4" type="ORF">DBZ36_15425</name>
</gene>
<dbReference type="SUPFAM" id="SSF46689">
    <property type="entry name" value="Homeodomain-like"/>
    <property type="match status" value="1"/>
</dbReference>
<evidence type="ECO:0000259" key="3">
    <source>
        <dbReference type="PROSITE" id="PS50977"/>
    </source>
</evidence>
<dbReference type="AlphaFoldDB" id="A0A420E9E2"/>
<keyword evidence="1 2" id="KW-0238">DNA-binding</keyword>
<feature type="domain" description="HTH tetR-type" evidence="3">
    <location>
        <begin position="14"/>
        <end position="74"/>
    </location>
</feature>
<accession>A0A420E9E2</accession>
<dbReference type="PANTHER" id="PTHR43479">
    <property type="entry name" value="ACREF/ENVCD OPERON REPRESSOR-RELATED"/>
    <property type="match status" value="1"/>
</dbReference>
<dbReference type="PANTHER" id="PTHR43479:SF12">
    <property type="entry name" value="TRANSCRIPTIONAL REGULATORY PROTEIN"/>
    <property type="match status" value="1"/>
</dbReference>
<dbReference type="GO" id="GO:0003677">
    <property type="term" value="F:DNA binding"/>
    <property type="evidence" value="ECO:0007669"/>
    <property type="project" value="UniProtKB-UniRule"/>
</dbReference>
<evidence type="ECO:0000256" key="2">
    <source>
        <dbReference type="PROSITE-ProRule" id="PRU00335"/>
    </source>
</evidence>